<organism evidence="4 5">
    <name type="scientific">Aedes albopictus</name>
    <name type="common">Asian tiger mosquito</name>
    <name type="synonym">Stegomyia albopicta</name>
    <dbReference type="NCBI Taxonomy" id="7160"/>
    <lineage>
        <taxon>Eukaryota</taxon>
        <taxon>Metazoa</taxon>
        <taxon>Ecdysozoa</taxon>
        <taxon>Arthropoda</taxon>
        <taxon>Hexapoda</taxon>
        <taxon>Insecta</taxon>
        <taxon>Pterygota</taxon>
        <taxon>Neoptera</taxon>
        <taxon>Endopterygota</taxon>
        <taxon>Diptera</taxon>
        <taxon>Nematocera</taxon>
        <taxon>Culicoidea</taxon>
        <taxon>Culicidae</taxon>
        <taxon>Culicinae</taxon>
        <taxon>Aedini</taxon>
        <taxon>Aedes</taxon>
        <taxon>Stegomyia</taxon>
    </lineage>
</organism>
<name>A0ABM1ZWS6_AEDAL</name>
<dbReference type="PANTHER" id="PTHR47331">
    <property type="entry name" value="PHD-TYPE DOMAIN-CONTAINING PROTEIN"/>
    <property type="match status" value="1"/>
</dbReference>
<feature type="region of interest" description="Disordered" evidence="2">
    <location>
        <begin position="145"/>
        <end position="177"/>
    </location>
</feature>
<reference evidence="5" key="1">
    <citation type="journal article" date="2015" name="Proc. Natl. Acad. Sci. U.S.A.">
        <title>Genome sequence of the Asian Tiger mosquito, Aedes albopictus, reveals insights into its biology, genetics, and evolution.</title>
        <authorList>
            <person name="Chen X.G."/>
            <person name="Jiang X."/>
            <person name="Gu J."/>
            <person name="Xu M."/>
            <person name="Wu Y."/>
            <person name="Deng Y."/>
            <person name="Zhang C."/>
            <person name="Bonizzoni M."/>
            <person name="Dermauw W."/>
            <person name="Vontas J."/>
            <person name="Armbruster P."/>
            <person name="Huang X."/>
            <person name="Yang Y."/>
            <person name="Zhang H."/>
            <person name="He W."/>
            <person name="Peng H."/>
            <person name="Liu Y."/>
            <person name="Wu K."/>
            <person name="Chen J."/>
            <person name="Lirakis M."/>
            <person name="Topalis P."/>
            <person name="Van Leeuwen T."/>
            <person name="Hall A.B."/>
            <person name="Jiang X."/>
            <person name="Thorpe C."/>
            <person name="Mueller R.L."/>
            <person name="Sun C."/>
            <person name="Waterhouse R.M."/>
            <person name="Yan G."/>
            <person name="Tu Z.J."/>
            <person name="Fang X."/>
            <person name="James A.A."/>
        </authorList>
    </citation>
    <scope>NUCLEOTIDE SEQUENCE [LARGE SCALE GENOMIC DNA]</scope>
    <source>
        <strain evidence="5">Foshan</strain>
    </source>
</reference>
<keyword evidence="1" id="KW-0175">Coiled coil</keyword>
<feature type="coiled-coil region" evidence="1">
    <location>
        <begin position="87"/>
        <end position="136"/>
    </location>
</feature>
<dbReference type="InterPro" id="IPR008042">
    <property type="entry name" value="Retrotrans_Pao"/>
</dbReference>
<sequence length="2276" mass="256764">MIRLSLPLEMVTKVSCANAAVVNYPTTLSGIWYIVRIVISGTIFPARMLTRPLCVQPLSYVRNALLGGASNALEPTPSVISAISGLSSSSSARRARVERELQRLEEEKKLLEDLSREKAEKERALYERELQEKLERERQYIAQKHELLNQQDGDEDRSVRSMRSSQRSEKRTEEWVKQAKVTESSGVVVVVQTPKPTSAIADHQGGASSGRPQVVHPSSTPLKSTAAVVPPVIGDNRVGVGFEVKSIPRTLGSIIIGDESEESLEGAVEADEDERDELPLVNLQPYEDLLKVEEVMPVGANTGAIPKINRFGTHYKRWSVETGELRKQNALQLQRQSEAERRAIQDLQEKHRVDIDTRRRREVDLVNRITSLQLQHDAELKLVRESEANLRKLQDRERADLNSRIGTLEKQLVEEKERMRTSEVDLRNQLEQRERECEALRLQVAELESELQCIREMEQQLQSQIAASRQREHDAIRVRNEAENQYWDLHEEVQQVINRSEDHSADGACSPPLPPPPASWFEPVNAPNTASVNHCDVNPPFLLPPPPPSLSTVNTLAAVPNIQPQLLSQAVVPAYVGALLGPSPQQLAARQVVTKELPIFSGDPIDWPLFISSYQHSTETCGYTNSENLLRLQRSLRGNAKESVSSFLLHPSTVPQILSTLQQLYGRPEQIVNNMIAKVRATPPPKPDRFETLVSFALVVQNLCGHLKAVGLEKHLANPILLQELVDKLPATVKFSWALYQEQVPVVDLSVFSDYLGKVSSAASGVTQLSNLPQRAVKEERTHPKERSFVNAHLSTAAPKENRREQAGKTVANSGRSGDTNSRKTCPVCNTDGHEIESCSSFKGLDLDGRWKAVKVNKLCSRCLTSHARWPCKGEVCGINDCPKRHHRLLHFEPPAAAKTTSAVVTVHSQLSSTTLFRILPVTLFGRKGQVDTYAFLDDGSSVTLVERSIADALGVSGELETLHIEWTGGINKTIDGSERVTLEISESGGRKRYKLSEVYTVKNLGLPQQTTDYEELSSRFAHLGKLPVKSFKRAVPGILIGQSNSHLLATLKLREGKINDPIATKTRIGWAVCGSLRKPQVGTMHRQLSMFAEPTTEDLHEYVRRFFDIESLGVAVVPAVKGAEEQRACEILEATTRRSNGEKYETGLLWKHDYVEFPNSRPMAERRFRLLEKRLARNPELYDAVRRQIADFKAKGYIHEASVEELEGFDLRRTWYLPIGVVVNEKKPGKVRIIWDAAAKVEGISLNSMLLTGPDLLTPLLSVMFPYRERQVAVSADIKEMFLQILIREQDRSALLFPYRDSPELPMSTMVSDVAIFGAACSPAHSQFVKNMNAAEQEAELPRGAAAVKKRHYVDDYVDSFDTAEEAFEVAKEVIEVHRRAGFHIRNWMSSDNSVLEQLGEAKQKPAKSMLPNKETCFERVLGMAWMQEEDVFAFTLQFCDKVRYLLDDSIIPTKREMLRLVMSIYDPLGLVASFVIQGKIIIQEVWRTDTDWDIKIPQEIATRWVEWISVLKKIDSLRIPRCYFPGYDPESFKTLELHVFVDASAQAFAAVAYFRIVDQGQVRVALVSSKTKVAPLRELSIPRLELMAALLGARLRKTIKENHSLEIGKTYFWSDSTTVCSWIKSDTRRYRQFVAFRINEILNLSSIDEWRWISTRANVADEATKWGKGPSCNVNSRWFQGPDFLYRSADHWSMVPEEGIDESDKELREAYVCSHLLRQPIVNTSRFSRYERLLRSMAYVHHFVDRLRDRKSSKPKYSVGLTSVEMQKAERTLWSVAQSEEFPNEVATLKQNLERSSEDQKQLEASSRLAKQSPFADKFGVLRVGSRAAEAHVLAYDAKFPIILPRKHRITELLLDYLHRKFFHANDETVVNEVRQKFHVPRLRVEVRLARKRCMWCRVNKITPVAPKMGPLPAVRMQPFVRPFTYVGIDLFGPYLVKVGRSVAKRWVCLFTCLTVRAIHLEVVASLSTDSCKKAIRRFIARRGSPLEIYSDNGTNFVGANRELQEEISQIHTKLGSTFTNAKTQWKFNPPAAPHMGGCWERMVRAVKSALGSVPVVRKLDDESFTTVLAEAENIVNSRPLTFIPLETADHESLTPNHFLLLSSSGVREPEKMPTDAGMALKNSWNMVKHTLDNFWRRWVKEYLPTIIRRTKWFQDVQPIKVGDLVLVADENFRNRWLRGRVVRAIPGKDGVPRQAEVRTSGGVLKRPTSKLAVLDVAGSGDAEPEVRATRGGGCSPTQPIVLNAPVEWQREPLPVVVRSDGSDEASNGMTSKT</sequence>
<dbReference type="RefSeq" id="XP_062702037.1">
    <property type="nucleotide sequence ID" value="XM_062846053.1"/>
</dbReference>
<dbReference type="InterPro" id="IPR040676">
    <property type="entry name" value="DUF5641"/>
</dbReference>
<feature type="domain" description="Integrase catalytic" evidence="3">
    <location>
        <begin position="1917"/>
        <end position="2106"/>
    </location>
</feature>
<feature type="compositionally biased region" description="Polar residues" evidence="2">
    <location>
        <begin position="811"/>
        <end position="823"/>
    </location>
</feature>
<dbReference type="SUPFAM" id="SSF53098">
    <property type="entry name" value="Ribonuclease H-like"/>
    <property type="match status" value="1"/>
</dbReference>
<accession>A0ABM1ZWS6</accession>
<proteinExistence type="predicted"/>
<protein>
    <recommendedName>
        <fullName evidence="3">Integrase catalytic domain-containing protein</fullName>
    </recommendedName>
</protein>
<evidence type="ECO:0000256" key="1">
    <source>
        <dbReference type="SAM" id="Coils"/>
    </source>
</evidence>
<dbReference type="Pfam" id="PF18701">
    <property type="entry name" value="DUF5641"/>
    <property type="match status" value="1"/>
</dbReference>
<dbReference type="PROSITE" id="PS50994">
    <property type="entry name" value="INTEGRASE"/>
    <property type="match status" value="1"/>
</dbReference>
<dbReference type="SUPFAM" id="SSF56672">
    <property type="entry name" value="DNA/RNA polymerases"/>
    <property type="match status" value="1"/>
</dbReference>
<dbReference type="InterPro" id="IPR043502">
    <property type="entry name" value="DNA/RNA_pol_sf"/>
</dbReference>
<dbReference type="Proteomes" id="UP000069940">
    <property type="component" value="Unassembled WGS sequence"/>
</dbReference>
<evidence type="ECO:0000256" key="2">
    <source>
        <dbReference type="SAM" id="MobiDB-lite"/>
    </source>
</evidence>
<evidence type="ECO:0000313" key="4">
    <source>
        <dbReference type="EnsemblMetazoa" id="AALFPA23_022322.P33156"/>
    </source>
</evidence>
<reference evidence="4" key="2">
    <citation type="submission" date="2025-05" db="UniProtKB">
        <authorList>
            <consortium name="EnsemblMetazoa"/>
        </authorList>
    </citation>
    <scope>IDENTIFICATION</scope>
    <source>
        <strain evidence="4">Foshan</strain>
    </source>
</reference>
<dbReference type="GeneID" id="134285407"/>
<evidence type="ECO:0000313" key="5">
    <source>
        <dbReference type="Proteomes" id="UP000069940"/>
    </source>
</evidence>
<dbReference type="Gene3D" id="3.30.420.10">
    <property type="entry name" value="Ribonuclease H-like superfamily/Ribonuclease H"/>
    <property type="match status" value="1"/>
</dbReference>
<feature type="compositionally biased region" description="Basic and acidic residues" evidence="2">
    <location>
        <begin position="166"/>
        <end position="177"/>
    </location>
</feature>
<feature type="region of interest" description="Disordered" evidence="2">
    <location>
        <begin position="796"/>
        <end position="823"/>
    </location>
</feature>
<dbReference type="Pfam" id="PF03564">
    <property type="entry name" value="DUF1759"/>
    <property type="match status" value="1"/>
</dbReference>
<dbReference type="InterPro" id="IPR001584">
    <property type="entry name" value="Integrase_cat-core"/>
</dbReference>
<dbReference type="Pfam" id="PF05380">
    <property type="entry name" value="Peptidase_A17"/>
    <property type="match status" value="1"/>
</dbReference>
<dbReference type="EnsemblMetazoa" id="AALFPA23_022322.R33156">
    <property type="protein sequence ID" value="AALFPA23_022322.P33156"/>
    <property type="gene ID" value="AALFPA23_022322"/>
</dbReference>
<dbReference type="InterPro" id="IPR012337">
    <property type="entry name" value="RNaseH-like_sf"/>
</dbReference>
<feature type="region of interest" description="Disordered" evidence="2">
    <location>
        <begin position="201"/>
        <end position="222"/>
    </location>
</feature>
<evidence type="ECO:0000259" key="3">
    <source>
        <dbReference type="PROSITE" id="PS50994"/>
    </source>
</evidence>
<dbReference type="PANTHER" id="PTHR47331:SF1">
    <property type="entry name" value="GAG-LIKE PROTEIN"/>
    <property type="match status" value="1"/>
</dbReference>
<dbReference type="InterPro" id="IPR005312">
    <property type="entry name" value="DUF1759"/>
</dbReference>
<keyword evidence="5" id="KW-1185">Reference proteome</keyword>
<dbReference type="InterPro" id="IPR036397">
    <property type="entry name" value="RNaseH_sf"/>
</dbReference>
<feature type="coiled-coil region" evidence="1">
    <location>
        <begin position="376"/>
        <end position="499"/>
    </location>
</feature>